<keyword evidence="6" id="KW-1133">Transmembrane helix</keyword>
<evidence type="ECO:0000256" key="4">
    <source>
        <dbReference type="ARBA" id="ARBA00022824"/>
    </source>
</evidence>
<keyword evidence="5" id="KW-0735">Signal-anchor</keyword>
<dbReference type="InterPro" id="IPR007653">
    <property type="entry name" value="SPC3"/>
</dbReference>
<evidence type="ECO:0000313" key="11">
    <source>
        <dbReference type="Proteomes" id="UP000294933"/>
    </source>
</evidence>
<evidence type="ECO:0000256" key="3">
    <source>
        <dbReference type="ARBA" id="ARBA00022692"/>
    </source>
</evidence>
<dbReference type="PIRSF" id="PIRSF016089">
    <property type="entry name" value="SPC22"/>
    <property type="match status" value="1"/>
</dbReference>
<comment type="subcellular location">
    <subcellularLocation>
        <location evidence="1">Endoplasmic reticulum membrane</location>
        <topology evidence="1">Single-pass type II membrane protein</topology>
    </subcellularLocation>
</comment>
<evidence type="ECO:0000313" key="10">
    <source>
        <dbReference type="EMBL" id="TDL21740.1"/>
    </source>
</evidence>
<protein>
    <recommendedName>
        <fullName evidence="9">Signal peptidase subunit 3</fullName>
    </recommendedName>
</protein>
<sequence>MHSIYQRINNLSALLSSCVLSLLAAIALSSLLFTADPMGTLSIGSVKVYPGKARNFNEPRREHAFVRFNVSADLSPLFHWNTKQLFVYLGAEYANSAGVINDVVIWDRIVRRKEDAVINVSGKNKYIFKEVSSSFKAVEPAFYTLKYNVMPYVGALTYGEAARTDEPVVFPVVQDRV</sequence>
<dbReference type="Pfam" id="PF04573">
    <property type="entry name" value="SPC22"/>
    <property type="match status" value="1"/>
</dbReference>
<evidence type="ECO:0000256" key="2">
    <source>
        <dbReference type="ARBA" id="ARBA00009289"/>
    </source>
</evidence>
<dbReference type="GO" id="GO:0006465">
    <property type="term" value="P:signal peptide processing"/>
    <property type="evidence" value="ECO:0007669"/>
    <property type="project" value="UniProtKB-UniRule"/>
</dbReference>
<accession>A0A4Y7Q4I8</accession>
<dbReference type="OrthoDB" id="10261524at2759"/>
<keyword evidence="3" id="KW-0812">Transmembrane</keyword>
<keyword evidence="7 9" id="KW-0472">Membrane</keyword>
<dbReference type="PROSITE" id="PS51257">
    <property type="entry name" value="PROKAR_LIPOPROTEIN"/>
    <property type="match status" value="1"/>
</dbReference>
<evidence type="ECO:0000256" key="1">
    <source>
        <dbReference type="ARBA" id="ARBA00004648"/>
    </source>
</evidence>
<keyword evidence="11" id="KW-1185">Reference proteome</keyword>
<proteinExistence type="inferred from homology"/>
<dbReference type="PANTHER" id="PTHR12804">
    <property type="entry name" value="MICROSOMAL SIGNAL PEPTIDASE 23 KD SUBUNIT SPC22/23"/>
    <property type="match status" value="1"/>
</dbReference>
<dbReference type="AlphaFoldDB" id="A0A4Y7Q4I8"/>
<comment type="similarity">
    <text evidence="2 9">Belongs to the SPCS3 family.</text>
</comment>
<reference evidence="10 11" key="1">
    <citation type="submission" date="2018-06" db="EMBL/GenBank/DDBJ databases">
        <title>A transcriptomic atlas of mushroom development highlights an independent origin of complex multicellularity.</title>
        <authorList>
            <consortium name="DOE Joint Genome Institute"/>
            <person name="Krizsan K."/>
            <person name="Almasi E."/>
            <person name="Merenyi Z."/>
            <person name="Sahu N."/>
            <person name="Viragh M."/>
            <person name="Koszo T."/>
            <person name="Mondo S."/>
            <person name="Kiss B."/>
            <person name="Balint B."/>
            <person name="Kues U."/>
            <person name="Barry K."/>
            <person name="Hegedus J.C."/>
            <person name="Henrissat B."/>
            <person name="Johnson J."/>
            <person name="Lipzen A."/>
            <person name="Ohm R."/>
            <person name="Nagy I."/>
            <person name="Pangilinan J."/>
            <person name="Yan J."/>
            <person name="Xiong Y."/>
            <person name="Grigoriev I.V."/>
            <person name="Hibbett D.S."/>
            <person name="Nagy L.G."/>
        </authorList>
    </citation>
    <scope>NUCLEOTIDE SEQUENCE [LARGE SCALE GENOMIC DNA]</scope>
    <source>
        <strain evidence="10 11">SZMC22713</strain>
    </source>
</reference>
<dbReference type="GO" id="GO:0045047">
    <property type="term" value="P:protein targeting to ER"/>
    <property type="evidence" value="ECO:0007669"/>
    <property type="project" value="TreeGrafter"/>
</dbReference>
<comment type="function">
    <text evidence="8">Essential component of the signal peptidase complex (SPC) which catalyzes the cleavage of N-terminal signal sequences from nascent proteins as they are translocated into the lumen of the endoplasmic reticulum. Essential for the SPC catalytic activity, possibly by stabilizing and positioning the active center of the complex close to the lumenal surface. Essential for viability.</text>
</comment>
<dbReference type="PANTHER" id="PTHR12804:SF0">
    <property type="entry name" value="SIGNAL PEPTIDASE COMPLEX SUBUNIT 3"/>
    <property type="match status" value="1"/>
</dbReference>
<dbReference type="GO" id="GO:0005787">
    <property type="term" value="C:signal peptidase complex"/>
    <property type="evidence" value="ECO:0007669"/>
    <property type="project" value="UniProtKB-UniRule"/>
</dbReference>
<evidence type="ECO:0000256" key="5">
    <source>
        <dbReference type="ARBA" id="ARBA00022968"/>
    </source>
</evidence>
<name>A0A4Y7Q4I8_9AGAM</name>
<evidence type="ECO:0000256" key="8">
    <source>
        <dbReference type="ARBA" id="ARBA00045670"/>
    </source>
</evidence>
<evidence type="ECO:0000256" key="9">
    <source>
        <dbReference type="PIRNR" id="PIRNR016089"/>
    </source>
</evidence>
<dbReference type="STRING" id="50990.A0A4Y7Q4I8"/>
<dbReference type="VEuPathDB" id="FungiDB:BD410DRAFT_789491"/>
<dbReference type="EMBL" id="ML170179">
    <property type="protein sequence ID" value="TDL21740.1"/>
    <property type="molecule type" value="Genomic_DNA"/>
</dbReference>
<organism evidence="10 11">
    <name type="scientific">Rickenella mellea</name>
    <dbReference type="NCBI Taxonomy" id="50990"/>
    <lineage>
        <taxon>Eukaryota</taxon>
        <taxon>Fungi</taxon>
        <taxon>Dikarya</taxon>
        <taxon>Basidiomycota</taxon>
        <taxon>Agaricomycotina</taxon>
        <taxon>Agaricomycetes</taxon>
        <taxon>Hymenochaetales</taxon>
        <taxon>Rickenellaceae</taxon>
        <taxon>Rickenella</taxon>
    </lineage>
</organism>
<gene>
    <name evidence="10" type="ORF">BD410DRAFT_789491</name>
</gene>
<evidence type="ECO:0000256" key="6">
    <source>
        <dbReference type="ARBA" id="ARBA00022989"/>
    </source>
</evidence>
<dbReference type="Proteomes" id="UP000294933">
    <property type="component" value="Unassembled WGS sequence"/>
</dbReference>
<keyword evidence="4 9" id="KW-0256">Endoplasmic reticulum</keyword>
<evidence type="ECO:0000256" key="7">
    <source>
        <dbReference type="ARBA" id="ARBA00023136"/>
    </source>
</evidence>